<dbReference type="EMBL" id="KB320556">
    <property type="protein sequence ID" value="ELW68951.1"/>
    <property type="molecule type" value="Genomic_DNA"/>
</dbReference>
<evidence type="ECO:0000313" key="1">
    <source>
        <dbReference type="EMBL" id="ELW68951.1"/>
    </source>
</evidence>
<evidence type="ECO:0000313" key="2">
    <source>
        <dbReference type="Proteomes" id="UP000011518"/>
    </source>
</evidence>
<organism evidence="1 2">
    <name type="scientific">Tupaia chinensis</name>
    <name type="common">Chinese tree shrew</name>
    <name type="synonym">Tupaia belangeri chinensis</name>
    <dbReference type="NCBI Taxonomy" id="246437"/>
    <lineage>
        <taxon>Eukaryota</taxon>
        <taxon>Metazoa</taxon>
        <taxon>Chordata</taxon>
        <taxon>Craniata</taxon>
        <taxon>Vertebrata</taxon>
        <taxon>Euteleostomi</taxon>
        <taxon>Mammalia</taxon>
        <taxon>Eutheria</taxon>
        <taxon>Euarchontoglires</taxon>
        <taxon>Scandentia</taxon>
        <taxon>Tupaiidae</taxon>
        <taxon>Tupaia</taxon>
    </lineage>
</organism>
<dbReference type="STRING" id="246437.L9L1M6"/>
<proteinExistence type="predicted"/>
<reference evidence="2" key="1">
    <citation type="submission" date="2012-07" db="EMBL/GenBank/DDBJ databases">
        <title>Genome of the Chinese tree shrew, a rising model animal genetically related to primates.</title>
        <authorList>
            <person name="Zhang G."/>
            <person name="Fan Y."/>
            <person name="Yao Y."/>
            <person name="Huang Z."/>
        </authorList>
    </citation>
    <scope>NUCLEOTIDE SEQUENCE [LARGE SCALE GENOMIC DNA]</scope>
</reference>
<sequence length="140" mass="15054">MDAGRSAPTLIRDAHCACGWQRNPQGLGYSSQTMPSSGPGGPASNRTKLVTLWDSVRKSPHKTGTKGKGTCGEHCACPHGWYSPAQLTQNLKSVFITLLLSYPSFPIKHVLNSPSKARNQEVIISSISFLFPGPSELTNC</sequence>
<name>L9L1M6_TUPCH</name>
<keyword evidence="2" id="KW-1185">Reference proteome</keyword>
<gene>
    <name evidence="1" type="ORF">TREES_T100013005</name>
</gene>
<dbReference type="AlphaFoldDB" id="L9L1M6"/>
<dbReference type="Proteomes" id="UP000011518">
    <property type="component" value="Unassembled WGS sequence"/>
</dbReference>
<dbReference type="InParanoid" id="L9L1M6"/>
<accession>L9L1M6</accession>
<protein>
    <submittedName>
        <fullName evidence="1">Uncharacterized protein</fullName>
    </submittedName>
</protein>
<reference evidence="2" key="2">
    <citation type="journal article" date="2013" name="Nat. Commun.">
        <title>Genome of the Chinese tree shrew.</title>
        <authorList>
            <person name="Fan Y."/>
            <person name="Huang Z.Y."/>
            <person name="Cao C.C."/>
            <person name="Chen C.S."/>
            <person name="Chen Y.X."/>
            <person name="Fan D.D."/>
            <person name="He J."/>
            <person name="Hou H.L."/>
            <person name="Hu L."/>
            <person name="Hu X.T."/>
            <person name="Jiang X.T."/>
            <person name="Lai R."/>
            <person name="Lang Y.S."/>
            <person name="Liang B."/>
            <person name="Liao S.G."/>
            <person name="Mu D."/>
            <person name="Ma Y.Y."/>
            <person name="Niu Y.Y."/>
            <person name="Sun X.Q."/>
            <person name="Xia J.Q."/>
            <person name="Xiao J."/>
            <person name="Xiong Z.Q."/>
            <person name="Xu L."/>
            <person name="Yang L."/>
            <person name="Zhang Y."/>
            <person name="Zhao W."/>
            <person name="Zhao X.D."/>
            <person name="Zheng Y.T."/>
            <person name="Zhou J.M."/>
            <person name="Zhu Y.B."/>
            <person name="Zhang G.J."/>
            <person name="Wang J."/>
            <person name="Yao Y.G."/>
        </authorList>
    </citation>
    <scope>NUCLEOTIDE SEQUENCE [LARGE SCALE GENOMIC DNA]</scope>
</reference>